<dbReference type="PATRIC" id="fig|1263868.3.peg.811"/>
<organism evidence="1 2">
    <name type="scientific">Rhodopirellula europaea SH398</name>
    <dbReference type="NCBI Taxonomy" id="1263868"/>
    <lineage>
        <taxon>Bacteria</taxon>
        <taxon>Pseudomonadati</taxon>
        <taxon>Planctomycetota</taxon>
        <taxon>Planctomycetia</taxon>
        <taxon>Pirellulales</taxon>
        <taxon>Pirellulaceae</taxon>
        <taxon>Rhodopirellula</taxon>
    </lineage>
</organism>
<dbReference type="RefSeq" id="WP_008663851.1">
    <property type="nucleotide sequence ID" value="NZ_ANOF01000024.1"/>
</dbReference>
<reference evidence="1 2" key="1">
    <citation type="journal article" date="2013" name="Mar. Genomics">
        <title>Expression of sulfatases in Rhodopirellula baltica and the diversity of sulfatases in the genus Rhodopirellula.</title>
        <authorList>
            <person name="Wegner C.E."/>
            <person name="Richter-Heitmann T."/>
            <person name="Klindworth A."/>
            <person name="Klockow C."/>
            <person name="Richter M."/>
            <person name="Achstetter T."/>
            <person name="Glockner F.O."/>
            <person name="Harder J."/>
        </authorList>
    </citation>
    <scope>NUCLEOTIDE SEQUENCE [LARGE SCALE GENOMIC DNA]</scope>
    <source>
        <strain evidence="1 2">SH398</strain>
    </source>
</reference>
<name>M5SB23_9BACT</name>
<protein>
    <submittedName>
        <fullName evidence="1">Uncharacterized protein</fullName>
    </submittedName>
</protein>
<evidence type="ECO:0000313" key="1">
    <source>
        <dbReference type="EMBL" id="EMI28690.1"/>
    </source>
</evidence>
<dbReference type="OrthoDB" id="9908428at2"/>
<proteinExistence type="predicted"/>
<gene>
    <name evidence="1" type="ORF">RESH_00745</name>
</gene>
<dbReference type="EMBL" id="ANOF01000024">
    <property type="protein sequence ID" value="EMI28690.1"/>
    <property type="molecule type" value="Genomic_DNA"/>
</dbReference>
<sequence length="116" mass="13045">MNDVAVVLSDVLTEGDRPDNSAFEKLLKSVTSVQLNDVAEIPGVLRTWDALTDEDELRTTPDDDDRSLSFKVGVVWVVGRSLMLYFNPNEKLNSFEEWQDFACSNIVTMCGIFLPK</sequence>
<dbReference type="Proteomes" id="UP000011996">
    <property type="component" value="Unassembled WGS sequence"/>
</dbReference>
<comment type="caution">
    <text evidence="1">The sequence shown here is derived from an EMBL/GenBank/DDBJ whole genome shotgun (WGS) entry which is preliminary data.</text>
</comment>
<dbReference type="AlphaFoldDB" id="M5SB23"/>
<accession>M5SB23</accession>
<dbReference type="STRING" id="1263868.RESH_00745"/>
<evidence type="ECO:0000313" key="2">
    <source>
        <dbReference type="Proteomes" id="UP000011996"/>
    </source>
</evidence>